<reference evidence="1 2" key="1">
    <citation type="journal article" date="2012" name="J. Bacteriol.">
        <title>Whole-Genome Sequence of Nocardiopsis alba Strain ATCC BAA-2165, Associated with Honeybees.</title>
        <authorList>
            <person name="Qiao J."/>
            <person name="Chen L."/>
            <person name="Li Y."/>
            <person name="Wang J."/>
            <person name="Zhang W."/>
            <person name="Chen S."/>
        </authorList>
    </citation>
    <scope>NUCLEOTIDE SEQUENCE [LARGE SCALE GENOMIC DNA]</scope>
    <source>
        <strain evidence="2">ATCC BAA-2165 / BE74</strain>
    </source>
</reference>
<dbReference type="EMBL" id="CP003788">
    <property type="protein sequence ID" value="AFR10454.1"/>
    <property type="molecule type" value="Genomic_DNA"/>
</dbReference>
<dbReference type="Proteomes" id="UP000003779">
    <property type="component" value="Chromosome"/>
</dbReference>
<dbReference type="HOGENOM" id="CLU_3155436_0_0_11"/>
<accession>J7LHP5</accession>
<gene>
    <name evidence="1" type="ordered locus">B005_5444</name>
</gene>
<sequence>MTGRGGTAARFRAAVERRAHGVDGTRAPMLHRGLRRGCRAADGRESVI</sequence>
<organism evidence="1 2">
    <name type="scientific">Nocardiopsis alba (strain ATCC BAA-2165 / BE74)</name>
    <dbReference type="NCBI Taxonomy" id="1205910"/>
    <lineage>
        <taxon>Bacteria</taxon>
        <taxon>Bacillati</taxon>
        <taxon>Actinomycetota</taxon>
        <taxon>Actinomycetes</taxon>
        <taxon>Streptosporangiales</taxon>
        <taxon>Nocardiopsidaceae</taxon>
        <taxon>Nocardiopsis</taxon>
    </lineage>
</organism>
<evidence type="ECO:0000313" key="2">
    <source>
        <dbReference type="Proteomes" id="UP000003779"/>
    </source>
</evidence>
<proteinExistence type="predicted"/>
<dbReference type="KEGG" id="nal:B005_5444"/>
<dbReference type="AlphaFoldDB" id="J7LHP5"/>
<evidence type="ECO:0000313" key="1">
    <source>
        <dbReference type="EMBL" id="AFR10454.1"/>
    </source>
</evidence>
<protein>
    <submittedName>
        <fullName evidence="1">Uncharacterized protein</fullName>
    </submittedName>
</protein>
<reference evidence="2" key="2">
    <citation type="submission" date="2012-08" db="EMBL/GenBank/DDBJ databases">
        <title>Whole-genome sequence of Nocardiopsis alba strain ATCC BAA-2165 associated with honeybees.</title>
        <authorList>
            <person name="Qiao J."/>
            <person name="Chen L."/>
            <person name="Li Y."/>
            <person name="Wang J."/>
            <person name="Zhang W."/>
            <person name="Chen S."/>
        </authorList>
    </citation>
    <scope>NUCLEOTIDE SEQUENCE [LARGE SCALE GENOMIC DNA]</scope>
    <source>
        <strain evidence="2">ATCC BAA-2165 / BE74</strain>
    </source>
</reference>
<dbReference type="PATRIC" id="fig|1205910.3.peg.5154"/>
<name>J7LHP5_NOCAA</name>